<dbReference type="EMBL" id="AEQP01000004">
    <property type="protein sequence ID" value="EFV95143.1"/>
    <property type="molecule type" value="Genomic_DNA"/>
</dbReference>
<dbReference type="HOGENOM" id="CLU_3312019_0_0_4"/>
<comment type="caution">
    <text evidence="1">The sequence shown here is derived from an EMBL/GenBank/DDBJ whole genome shotgun (WGS) entry which is preliminary data.</text>
</comment>
<sequence>MPGQAAPVFPSSRTIKGQTCRRISGGLWLSCFEGQEESK</sequence>
<dbReference type="AlphaFoldDB" id="E7RWN9"/>
<accession>E7RWN9</accession>
<name>E7RWN9_9BURK</name>
<evidence type="ECO:0000313" key="2">
    <source>
        <dbReference type="Proteomes" id="UP000011021"/>
    </source>
</evidence>
<organism evidence="1 2">
    <name type="scientific">Lautropia mirabilis ATCC 51599</name>
    <dbReference type="NCBI Taxonomy" id="887898"/>
    <lineage>
        <taxon>Bacteria</taxon>
        <taxon>Pseudomonadati</taxon>
        <taxon>Pseudomonadota</taxon>
        <taxon>Betaproteobacteria</taxon>
        <taxon>Burkholderiales</taxon>
        <taxon>Burkholderiaceae</taxon>
        <taxon>Lautropia</taxon>
    </lineage>
</organism>
<reference evidence="1 2" key="1">
    <citation type="submission" date="2010-12" db="EMBL/GenBank/DDBJ databases">
        <authorList>
            <person name="Muzny D."/>
            <person name="Qin X."/>
            <person name="Deng J."/>
            <person name="Jiang H."/>
            <person name="Liu Y."/>
            <person name="Qu J."/>
            <person name="Song X.-Z."/>
            <person name="Zhang L."/>
            <person name="Thornton R."/>
            <person name="Coyle M."/>
            <person name="Francisco L."/>
            <person name="Jackson L."/>
            <person name="Javaid M."/>
            <person name="Korchina V."/>
            <person name="Kovar C."/>
            <person name="Mata R."/>
            <person name="Mathew T."/>
            <person name="Ngo R."/>
            <person name="Nguyen L."/>
            <person name="Nguyen N."/>
            <person name="Okwuonu G."/>
            <person name="Ongeri F."/>
            <person name="Pham C."/>
            <person name="Simmons D."/>
            <person name="Wilczek-Boney K."/>
            <person name="Hale W."/>
            <person name="Jakkamsetti A."/>
            <person name="Pham P."/>
            <person name="Ruth R."/>
            <person name="San Lucas F."/>
            <person name="Warren J."/>
            <person name="Zhang J."/>
            <person name="Zhao Z."/>
            <person name="Zhou C."/>
            <person name="Zhu D."/>
            <person name="Lee S."/>
            <person name="Bess C."/>
            <person name="Blankenburg K."/>
            <person name="Forbes L."/>
            <person name="Fu Q."/>
            <person name="Gubbala S."/>
            <person name="Hirani K."/>
            <person name="Jayaseelan J.C."/>
            <person name="Lara F."/>
            <person name="Munidasa M."/>
            <person name="Palculict T."/>
            <person name="Patil S."/>
            <person name="Pu L.-L."/>
            <person name="Saada N."/>
            <person name="Tang L."/>
            <person name="Weissenberger G."/>
            <person name="Zhu Y."/>
            <person name="Hemphill L."/>
            <person name="Shang Y."/>
            <person name="Youmans B."/>
            <person name="Ayvaz T."/>
            <person name="Ross M."/>
            <person name="Santibanez J."/>
            <person name="Aqrawi P."/>
            <person name="Gross S."/>
            <person name="Joshi V."/>
            <person name="Fowler G."/>
            <person name="Nazareth L."/>
            <person name="Reid J."/>
            <person name="Worley K."/>
            <person name="Petrosino J."/>
            <person name="Highlander S."/>
            <person name="Gibbs R."/>
        </authorList>
    </citation>
    <scope>NUCLEOTIDE SEQUENCE [LARGE SCALE GENOMIC DNA]</scope>
    <source>
        <strain evidence="1 2">ATCC 51599</strain>
    </source>
</reference>
<evidence type="ECO:0000313" key="1">
    <source>
        <dbReference type="EMBL" id="EFV95143.1"/>
    </source>
</evidence>
<dbReference type="Proteomes" id="UP000011021">
    <property type="component" value="Unassembled WGS sequence"/>
</dbReference>
<protein>
    <submittedName>
        <fullName evidence="1">Uncharacterized protein</fullName>
    </submittedName>
</protein>
<proteinExistence type="predicted"/>
<gene>
    <name evidence="1" type="ORF">HMPREF0551_1101</name>
</gene>
<keyword evidence="2" id="KW-1185">Reference proteome</keyword>